<keyword evidence="2" id="KW-1185">Reference proteome</keyword>
<dbReference type="KEGG" id="ovi:T265_05386"/>
<dbReference type="AlphaFoldDB" id="A0A074ZP33"/>
<name>A0A074ZP33_OPIVI</name>
<evidence type="ECO:0000313" key="2">
    <source>
        <dbReference type="Proteomes" id="UP000054324"/>
    </source>
</evidence>
<reference evidence="1 2" key="1">
    <citation type="submission" date="2013-11" db="EMBL/GenBank/DDBJ databases">
        <title>Opisthorchis viverrini - life in the bile duct.</title>
        <authorList>
            <person name="Young N.D."/>
            <person name="Nagarajan N."/>
            <person name="Lin S.J."/>
            <person name="Korhonen P.K."/>
            <person name="Jex A.R."/>
            <person name="Hall R.S."/>
            <person name="Safavi-Hemami H."/>
            <person name="Kaewkong W."/>
            <person name="Bertrand D."/>
            <person name="Gao S."/>
            <person name="Seet Q."/>
            <person name="Wongkham S."/>
            <person name="Teh B.T."/>
            <person name="Wongkham C."/>
            <person name="Intapan P.M."/>
            <person name="Maleewong W."/>
            <person name="Yang X."/>
            <person name="Hu M."/>
            <person name="Wang Z."/>
            <person name="Hofmann A."/>
            <person name="Sternberg P.W."/>
            <person name="Tan P."/>
            <person name="Wang J."/>
            <person name="Gasser R.B."/>
        </authorList>
    </citation>
    <scope>NUCLEOTIDE SEQUENCE [LARGE SCALE GENOMIC DNA]</scope>
</reference>
<sequence length="270" mass="31280">MEVTIASNYLRWLQHLRSMGGDRISKQLLFGQLHTKKPKQLRLVMKNSPTWGLEETHRDPVLLSINLIVESKLNIVDTKEQEFLKIRDGNSNILTSALNEVTIKVTIESEQNGHSSFLDVNVKKKTDGTIERKVHRKQTWKGRKKMGAQPRMIFLAESNRFTIRQLFHPRLIAGVHQKGTLQELLAWIEFTFFNCDTLQQRTVHPVKSFPPDISHRKSLCVLRFMQTPTSQMQGYHKLSFTRLLDFHHTSSTTCQNTDVCHSALVRRVVQ</sequence>
<accession>A0A074ZP33</accession>
<dbReference type="Proteomes" id="UP000054324">
    <property type="component" value="Unassembled WGS sequence"/>
</dbReference>
<proteinExistence type="predicted"/>
<dbReference type="GeneID" id="20319568"/>
<dbReference type="RefSeq" id="XP_009168648.1">
    <property type="nucleotide sequence ID" value="XM_009170384.1"/>
</dbReference>
<gene>
    <name evidence="1" type="ORF">T265_05386</name>
</gene>
<organism evidence="1 2">
    <name type="scientific">Opisthorchis viverrini</name>
    <name type="common">Southeast Asian liver fluke</name>
    <dbReference type="NCBI Taxonomy" id="6198"/>
    <lineage>
        <taxon>Eukaryota</taxon>
        <taxon>Metazoa</taxon>
        <taxon>Spiralia</taxon>
        <taxon>Lophotrochozoa</taxon>
        <taxon>Platyhelminthes</taxon>
        <taxon>Trematoda</taxon>
        <taxon>Digenea</taxon>
        <taxon>Opisthorchiida</taxon>
        <taxon>Opisthorchiata</taxon>
        <taxon>Opisthorchiidae</taxon>
        <taxon>Opisthorchis</taxon>
    </lineage>
</organism>
<protein>
    <submittedName>
        <fullName evidence="1">Uncharacterized protein</fullName>
    </submittedName>
</protein>
<evidence type="ECO:0000313" key="1">
    <source>
        <dbReference type="EMBL" id="KER27567.1"/>
    </source>
</evidence>
<dbReference type="CTD" id="20319568"/>
<dbReference type="EMBL" id="KL596719">
    <property type="protein sequence ID" value="KER27567.1"/>
    <property type="molecule type" value="Genomic_DNA"/>
</dbReference>